<evidence type="ECO:0000259" key="6">
    <source>
        <dbReference type="SMART" id="SM00709"/>
    </source>
</evidence>
<dbReference type="PANTHER" id="PTHR10876:SF0">
    <property type="entry name" value="ZINC FINGER PROTEIN ZPR1"/>
    <property type="match status" value="1"/>
</dbReference>
<dbReference type="SMART" id="SM00709">
    <property type="entry name" value="Zpr1"/>
    <property type="match status" value="1"/>
</dbReference>
<dbReference type="Gene3D" id="2.20.25.420">
    <property type="entry name" value="ZPR1, zinc finger domain"/>
    <property type="match status" value="1"/>
</dbReference>
<dbReference type="InterPro" id="IPR056180">
    <property type="entry name" value="ZPR1_jr_dom"/>
</dbReference>
<dbReference type="GO" id="GO:0008270">
    <property type="term" value="F:zinc ion binding"/>
    <property type="evidence" value="ECO:0007669"/>
    <property type="project" value="UniProtKB-KW"/>
</dbReference>
<keyword evidence="4" id="KW-0862">Zinc</keyword>
<dbReference type="Gene3D" id="2.60.120.1040">
    <property type="entry name" value="ZPR1, A/B domain"/>
    <property type="match status" value="2"/>
</dbReference>
<evidence type="ECO:0000256" key="5">
    <source>
        <dbReference type="SAM" id="MobiDB-lite"/>
    </source>
</evidence>
<feature type="region of interest" description="Disordered" evidence="5">
    <location>
        <begin position="255"/>
        <end position="281"/>
    </location>
</feature>
<comment type="caution">
    <text evidence="7">The sequence shown here is derived from an EMBL/GenBank/DDBJ whole genome shotgun (WGS) entry which is preliminary data.</text>
</comment>
<keyword evidence="2" id="KW-0479">Metal-binding</keyword>
<dbReference type="InterPro" id="IPR040141">
    <property type="entry name" value="ZPR1"/>
</dbReference>
<dbReference type="InterPro" id="IPR042452">
    <property type="entry name" value="ZPR1_Znf1/2"/>
</dbReference>
<accession>A0A2B4RND0</accession>
<feature type="domain" description="Zinc finger ZPR1-type" evidence="6">
    <location>
        <begin position="103"/>
        <end position="240"/>
    </location>
</feature>
<organism evidence="7 8">
    <name type="scientific">Stylophora pistillata</name>
    <name type="common">Smooth cauliflower coral</name>
    <dbReference type="NCBI Taxonomy" id="50429"/>
    <lineage>
        <taxon>Eukaryota</taxon>
        <taxon>Metazoa</taxon>
        <taxon>Cnidaria</taxon>
        <taxon>Anthozoa</taxon>
        <taxon>Hexacorallia</taxon>
        <taxon>Scleractinia</taxon>
        <taxon>Astrocoeniina</taxon>
        <taxon>Pocilloporidae</taxon>
        <taxon>Stylophora</taxon>
    </lineage>
</organism>
<dbReference type="InterPro" id="IPR004457">
    <property type="entry name" value="Znf_ZPR1"/>
</dbReference>
<protein>
    <submittedName>
        <fullName evidence="7">Zinc finger protein ZPR1</fullName>
    </submittedName>
</protein>
<keyword evidence="3" id="KW-0863">Zinc-finger</keyword>
<dbReference type="Pfam" id="PF22794">
    <property type="entry name" value="jr-ZPR1"/>
    <property type="match status" value="2"/>
</dbReference>
<keyword evidence="8" id="KW-1185">Reference proteome</keyword>
<dbReference type="EMBL" id="LSMT01000417">
    <property type="protein sequence ID" value="PFX18313.1"/>
    <property type="molecule type" value="Genomic_DNA"/>
</dbReference>
<dbReference type="STRING" id="50429.A0A2B4RND0"/>
<evidence type="ECO:0000256" key="4">
    <source>
        <dbReference type="ARBA" id="ARBA00022833"/>
    </source>
</evidence>
<feature type="region of interest" description="Disordered" evidence="5">
    <location>
        <begin position="30"/>
        <end position="95"/>
    </location>
</feature>
<evidence type="ECO:0000256" key="1">
    <source>
        <dbReference type="ARBA" id="ARBA00008354"/>
    </source>
</evidence>
<comment type="similarity">
    <text evidence="1">Belongs to the ZPR1 family.</text>
</comment>
<evidence type="ECO:0000256" key="3">
    <source>
        <dbReference type="ARBA" id="ARBA00022771"/>
    </source>
</evidence>
<dbReference type="Proteomes" id="UP000225706">
    <property type="component" value="Unassembled WGS sequence"/>
</dbReference>
<dbReference type="OrthoDB" id="308464at2759"/>
<proteinExistence type="inferred from homology"/>
<dbReference type="InterPro" id="IPR042451">
    <property type="entry name" value="ZPR1_A/B_dom"/>
</dbReference>
<reference evidence="8" key="1">
    <citation type="journal article" date="2017" name="bioRxiv">
        <title>Comparative analysis of the genomes of Stylophora pistillata and Acropora digitifera provides evidence for extensive differences between species of corals.</title>
        <authorList>
            <person name="Voolstra C.R."/>
            <person name="Li Y."/>
            <person name="Liew Y.J."/>
            <person name="Baumgarten S."/>
            <person name="Zoccola D."/>
            <person name="Flot J.-F."/>
            <person name="Tambutte S."/>
            <person name="Allemand D."/>
            <person name="Aranda M."/>
        </authorList>
    </citation>
    <scope>NUCLEOTIDE SEQUENCE [LARGE SCALE GENOMIC DNA]</scope>
</reference>
<feature type="compositionally biased region" description="Acidic residues" evidence="5">
    <location>
        <begin position="78"/>
        <end position="89"/>
    </location>
</feature>
<dbReference type="GO" id="GO:0005634">
    <property type="term" value="C:nucleus"/>
    <property type="evidence" value="ECO:0007669"/>
    <property type="project" value="TreeGrafter"/>
</dbReference>
<sequence>MDPDNAAKIDDVVTQLKKCRDGERKFTLNLDDSSGNSFIENPLAPQEDPQITTVYYPRNAEQDAQLGLPPASQKEEKREEEEEEEEEGEEGKHLNDEVLNFQTNCPSCNAPTETRMKLVVHKLYRILKKWWLWRPIVMLAGIGQMKSSLASETCEVHIPSLDFQTTAGTLGGRFTTLEGLLCNIKDQLKSLNPFGFGDSPDEFSEKMKEFITGLDKIINGEEMDVLITLDDPAGNSYIQNLYAPDPDPELEVVHYPRTKEQEDDLGISDMKTEGYEEENQS</sequence>
<evidence type="ECO:0000256" key="2">
    <source>
        <dbReference type="ARBA" id="ARBA00022723"/>
    </source>
</evidence>
<name>A0A2B4RND0_STYPI</name>
<dbReference type="PANTHER" id="PTHR10876">
    <property type="entry name" value="ZINC FINGER PROTEIN ZPR1"/>
    <property type="match status" value="1"/>
</dbReference>
<evidence type="ECO:0000313" key="8">
    <source>
        <dbReference type="Proteomes" id="UP000225706"/>
    </source>
</evidence>
<evidence type="ECO:0000313" key="7">
    <source>
        <dbReference type="EMBL" id="PFX18313.1"/>
    </source>
</evidence>
<gene>
    <name evidence="7" type="primary">ZPR1</name>
    <name evidence="7" type="ORF">AWC38_SpisGene17322</name>
</gene>
<feature type="compositionally biased region" description="Polar residues" evidence="5">
    <location>
        <begin position="30"/>
        <end position="39"/>
    </location>
</feature>
<dbReference type="AlphaFoldDB" id="A0A2B4RND0"/>